<dbReference type="EMBL" id="LAZR01013684">
    <property type="protein sequence ID" value="KKM20840.1"/>
    <property type="molecule type" value="Genomic_DNA"/>
</dbReference>
<protein>
    <submittedName>
        <fullName evidence="1">Uncharacterized protein</fullName>
    </submittedName>
</protein>
<feature type="non-terminal residue" evidence="1">
    <location>
        <position position="54"/>
    </location>
</feature>
<dbReference type="AlphaFoldDB" id="A0A0F9KZ48"/>
<gene>
    <name evidence="1" type="ORF">LCGC14_1641340</name>
</gene>
<organism evidence="1">
    <name type="scientific">marine sediment metagenome</name>
    <dbReference type="NCBI Taxonomy" id="412755"/>
    <lineage>
        <taxon>unclassified sequences</taxon>
        <taxon>metagenomes</taxon>
        <taxon>ecological metagenomes</taxon>
    </lineage>
</organism>
<comment type="caution">
    <text evidence="1">The sequence shown here is derived from an EMBL/GenBank/DDBJ whole genome shotgun (WGS) entry which is preliminary data.</text>
</comment>
<evidence type="ECO:0000313" key="1">
    <source>
        <dbReference type="EMBL" id="KKM20840.1"/>
    </source>
</evidence>
<name>A0A0F9KZ48_9ZZZZ</name>
<proteinExistence type="predicted"/>
<accession>A0A0F9KZ48</accession>
<reference evidence="1" key="1">
    <citation type="journal article" date="2015" name="Nature">
        <title>Complex archaea that bridge the gap between prokaryotes and eukaryotes.</title>
        <authorList>
            <person name="Spang A."/>
            <person name="Saw J.H."/>
            <person name="Jorgensen S.L."/>
            <person name="Zaremba-Niedzwiedzka K."/>
            <person name="Martijn J."/>
            <person name="Lind A.E."/>
            <person name="van Eijk R."/>
            <person name="Schleper C."/>
            <person name="Guy L."/>
            <person name="Ettema T.J."/>
        </authorList>
    </citation>
    <scope>NUCLEOTIDE SEQUENCE</scope>
</reference>
<sequence length="54" mass="6311">MDIEETRANLLAHEGMTEREVSQSKEIIRLRIAHTKLQEAFMEYGKHHSSCILE</sequence>